<evidence type="ECO:0000313" key="2">
    <source>
        <dbReference type="EMBL" id="GAT67845.1"/>
    </source>
</evidence>
<evidence type="ECO:0000313" key="3">
    <source>
        <dbReference type="Proteomes" id="UP000077701"/>
    </source>
</evidence>
<keyword evidence="3" id="KW-1185">Reference proteome</keyword>
<dbReference type="AlphaFoldDB" id="A0A161LLG9"/>
<keyword evidence="1" id="KW-0472">Membrane</keyword>
<sequence>MDRHPAPEAGDDRGPMTFEERNTWLYAILVPVTSLAYFGVVVPRLFERPASEVSWAVPMLWAVGATVVGTVVGSIVLAVAARDAEAASDVRDKEIERHGDRIAQAITAFGAAAVLALAMLEVDHFWIGNALFLIGAVGATWGSVAKIRAYRGAFHG</sequence>
<feature type="transmembrane region" description="Helical" evidence="1">
    <location>
        <begin position="23"/>
        <end position="46"/>
    </location>
</feature>
<reference evidence="2 3" key="1">
    <citation type="journal article" date="2016" name="Genome Announc.">
        <title>Draft Genome Sequence of Planomonospora sphaerica JCM9374, a Rare Actinomycete.</title>
        <authorList>
            <person name="Dohra H."/>
            <person name="Suzuki T."/>
            <person name="Inoue Y."/>
            <person name="Kodani S."/>
        </authorList>
    </citation>
    <scope>NUCLEOTIDE SEQUENCE [LARGE SCALE GENOMIC DNA]</scope>
    <source>
        <strain evidence="2 3">JCM 9374</strain>
    </source>
</reference>
<evidence type="ECO:0008006" key="4">
    <source>
        <dbReference type="Google" id="ProtNLM"/>
    </source>
</evidence>
<accession>A0A161LLG9</accession>
<feature type="transmembrane region" description="Helical" evidence="1">
    <location>
        <begin position="58"/>
        <end position="81"/>
    </location>
</feature>
<dbReference type="Proteomes" id="UP000077701">
    <property type="component" value="Unassembled WGS sequence"/>
</dbReference>
<feature type="transmembrane region" description="Helical" evidence="1">
    <location>
        <begin position="102"/>
        <end position="120"/>
    </location>
</feature>
<reference evidence="3" key="2">
    <citation type="submission" date="2016-04" db="EMBL/GenBank/DDBJ databases">
        <title>Planomonospora sphaerica JCM9374 whole genome shotgun sequence.</title>
        <authorList>
            <person name="Suzuki T."/>
            <person name="Dohra H."/>
            <person name="Kodani S."/>
        </authorList>
    </citation>
    <scope>NUCLEOTIDE SEQUENCE [LARGE SCALE GENOMIC DNA]</scope>
    <source>
        <strain evidence="3">JCM 9374</strain>
    </source>
</reference>
<dbReference type="RefSeq" id="WP_084008456.1">
    <property type="nucleotide sequence ID" value="NZ_BDCX01000008.1"/>
</dbReference>
<comment type="caution">
    <text evidence="2">The sequence shown here is derived from an EMBL/GenBank/DDBJ whole genome shotgun (WGS) entry which is preliminary data.</text>
</comment>
<name>A0A161LLG9_9ACTN</name>
<keyword evidence="1" id="KW-0812">Transmembrane</keyword>
<keyword evidence="1" id="KW-1133">Transmembrane helix</keyword>
<dbReference type="EMBL" id="BDCX01000008">
    <property type="protein sequence ID" value="GAT67845.1"/>
    <property type="molecule type" value="Genomic_DNA"/>
</dbReference>
<feature type="transmembrane region" description="Helical" evidence="1">
    <location>
        <begin position="126"/>
        <end position="144"/>
    </location>
</feature>
<dbReference type="STRING" id="161355.PS9374_03505"/>
<proteinExistence type="predicted"/>
<organism evidence="2 3">
    <name type="scientific">Planomonospora sphaerica</name>
    <dbReference type="NCBI Taxonomy" id="161355"/>
    <lineage>
        <taxon>Bacteria</taxon>
        <taxon>Bacillati</taxon>
        <taxon>Actinomycetota</taxon>
        <taxon>Actinomycetes</taxon>
        <taxon>Streptosporangiales</taxon>
        <taxon>Streptosporangiaceae</taxon>
        <taxon>Planomonospora</taxon>
    </lineage>
</organism>
<evidence type="ECO:0000256" key="1">
    <source>
        <dbReference type="SAM" id="Phobius"/>
    </source>
</evidence>
<gene>
    <name evidence="2" type="ORF">PS9374_03505</name>
</gene>
<protein>
    <recommendedName>
        <fullName evidence="4">DUF2178 domain-containing protein</fullName>
    </recommendedName>
</protein>
<dbReference type="OrthoDB" id="4559359at2"/>